<dbReference type="AlphaFoldDB" id="A0A9E7ND61"/>
<evidence type="ECO:0000256" key="2">
    <source>
        <dbReference type="SAM" id="MobiDB-lite"/>
    </source>
</evidence>
<dbReference type="NCBIfam" id="NF045487">
    <property type="entry name" value="ASRP"/>
    <property type="match status" value="1"/>
</dbReference>
<dbReference type="SUPFAM" id="SSF52540">
    <property type="entry name" value="P-loop containing nucleoside triphosphate hydrolases"/>
    <property type="match status" value="1"/>
</dbReference>
<dbReference type="InterPro" id="IPR027417">
    <property type="entry name" value="P-loop_NTPase"/>
</dbReference>
<evidence type="ECO:0000313" key="4">
    <source>
        <dbReference type="Proteomes" id="UP001056855"/>
    </source>
</evidence>
<keyword evidence="4" id="KW-1185">Reference proteome</keyword>
<evidence type="ECO:0000313" key="3">
    <source>
        <dbReference type="EMBL" id="UTF55725.1"/>
    </source>
</evidence>
<proteinExistence type="predicted"/>
<dbReference type="RefSeq" id="WP_254161046.1">
    <property type="nucleotide sequence ID" value="NZ_CP100356.1"/>
</dbReference>
<dbReference type="PANTHER" id="PTHR45615">
    <property type="entry name" value="MYOSIN HEAVY CHAIN, NON-MUSCLE"/>
    <property type="match status" value="1"/>
</dbReference>
<organism evidence="3 4">
    <name type="scientific">Natronosalvus rutilus</name>
    <dbReference type="NCBI Taxonomy" id="2953753"/>
    <lineage>
        <taxon>Archaea</taxon>
        <taxon>Methanobacteriati</taxon>
        <taxon>Methanobacteriota</taxon>
        <taxon>Stenosarchaea group</taxon>
        <taxon>Halobacteria</taxon>
        <taxon>Halobacteriales</taxon>
        <taxon>Natrialbaceae</taxon>
        <taxon>Natronosalvus</taxon>
    </lineage>
</organism>
<protein>
    <submittedName>
        <fullName evidence="3">AAA family ATPase</fullName>
    </submittedName>
</protein>
<dbReference type="PANTHER" id="PTHR45615:SF80">
    <property type="entry name" value="GRIP DOMAIN-CONTAINING PROTEIN"/>
    <property type="match status" value="1"/>
</dbReference>
<gene>
    <name evidence="3" type="ORF">NGM29_18705</name>
</gene>
<dbReference type="GeneID" id="73292121"/>
<reference evidence="3" key="1">
    <citation type="submission" date="2022-06" db="EMBL/GenBank/DDBJ databases">
        <title>Diverse halophilic archaea isolated from saline environments.</title>
        <authorList>
            <person name="Cui H.-L."/>
        </authorList>
    </citation>
    <scope>NUCLEOTIDE SEQUENCE</scope>
    <source>
        <strain evidence="3">WLHS1</strain>
        <plasmid evidence="3">unnamed1</plasmid>
    </source>
</reference>
<name>A0A9E7ND61_9EURY</name>
<dbReference type="EMBL" id="CP100356">
    <property type="protein sequence ID" value="UTF55725.1"/>
    <property type="molecule type" value="Genomic_DNA"/>
</dbReference>
<sequence length="657" mass="75235">MSSKLLQSATLEVENVGGIDQTEVGIKPGITVLSGRNATNRTSLLQAFMAALGSERASLKADADTGRAALTLNDETYVRRLERSGNHIRMEGNPFLDDPTLADLFAFLLESNEARRAVTTEGDLRELVLRPVDTEAIEREIQQLSDEKDEVTTELERLEELKRDLPDLEQERNQLIERIEAKRTELDEVKSEIEETDDTNERSAEEDELEERLDELSKLRSSLEDVRFDIETERESLDALQSDRESLANEKDSLPAADPDAKAAIEDEIEQLQSRTKSLDRAVRQLQDIVQFNEEMLKGTHPEVREALANVDVSANNTEAVTDQLLENDDSVLCWTCGSEVASEQIETTVDQLRSLHTSKLSQQKDLEEQMRDLRAERRQLASTRERRHSIESQLDEISTEIVSREENLEKLESHQEELKSKIEETEADAEALEAKVASASDDDQSKLVELNKRANDLEFKLGRLERDRESIGEQIEEIESTLERESTLEDRREEIREELEGLRTRIERIERDAVDSFNEHMETVLDVLDYSNIERIWLERVERQVQQGRRKVDRAEFDLHVVRTSENGRTYEDTIDHLSESEREVTGLIFALAGYLVHEVYEDLPFVLLDSLESLDSDRIASLVEYFGEYCDYLVVALLPEDSQALADDHQFIESI</sequence>
<dbReference type="Gene3D" id="3.40.50.300">
    <property type="entry name" value="P-loop containing nucleotide triphosphate hydrolases"/>
    <property type="match status" value="2"/>
</dbReference>
<evidence type="ECO:0000256" key="1">
    <source>
        <dbReference type="SAM" id="Coils"/>
    </source>
</evidence>
<dbReference type="KEGG" id="sawl:NGM29_18705"/>
<keyword evidence="3" id="KW-0614">Plasmid</keyword>
<dbReference type="Proteomes" id="UP001056855">
    <property type="component" value="Plasmid unnamed1"/>
</dbReference>
<feature type="region of interest" description="Disordered" evidence="2">
    <location>
        <begin position="239"/>
        <end position="258"/>
    </location>
</feature>
<feature type="region of interest" description="Disordered" evidence="2">
    <location>
        <begin position="189"/>
        <end position="210"/>
    </location>
</feature>
<accession>A0A9E7ND61</accession>
<feature type="coiled-coil region" evidence="1">
    <location>
        <begin position="357"/>
        <end position="559"/>
    </location>
</feature>
<keyword evidence="1" id="KW-0175">Coiled coil</keyword>
<feature type="compositionally biased region" description="Basic and acidic residues" evidence="2">
    <location>
        <begin position="189"/>
        <end position="203"/>
    </location>
</feature>
<geneLocation type="plasmid" evidence="3 4">
    <name>unnamed1</name>
</geneLocation>